<evidence type="ECO:0000313" key="1">
    <source>
        <dbReference type="EMBL" id="SFU62978.1"/>
    </source>
</evidence>
<organism evidence="1 2">
    <name type="scientific">Nitrosospira multiformis</name>
    <dbReference type="NCBI Taxonomy" id="1231"/>
    <lineage>
        <taxon>Bacteria</taxon>
        <taxon>Pseudomonadati</taxon>
        <taxon>Pseudomonadota</taxon>
        <taxon>Betaproteobacteria</taxon>
        <taxon>Nitrosomonadales</taxon>
        <taxon>Nitrosomonadaceae</taxon>
        <taxon>Nitrosospira</taxon>
    </lineage>
</organism>
<reference evidence="1 2" key="1">
    <citation type="submission" date="2016-10" db="EMBL/GenBank/DDBJ databases">
        <authorList>
            <person name="de Groot N.N."/>
        </authorList>
    </citation>
    <scope>NUCLEOTIDE SEQUENCE [LARGE SCALE GENOMIC DNA]</scope>
    <source>
        <strain evidence="1 2">Nl14</strain>
    </source>
</reference>
<dbReference type="RefSeq" id="WP_074975097.1">
    <property type="nucleotide sequence ID" value="NZ_FPBZ01000011.1"/>
</dbReference>
<dbReference type="Proteomes" id="UP000182649">
    <property type="component" value="Unassembled WGS sequence"/>
</dbReference>
<accession>A0A1I7HQG6</accession>
<proteinExistence type="predicted"/>
<evidence type="ECO:0000313" key="2">
    <source>
        <dbReference type="Proteomes" id="UP000182649"/>
    </source>
</evidence>
<gene>
    <name evidence="1" type="ORF">SAMN05216417_11113</name>
</gene>
<dbReference type="AlphaFoldDB" id="A0A1I7HQG6"/>
<dbReference type="EMBL" id="FPBZ01000011">
    <property type="protein sequence ID" value="SFU62978.1"/>
    <property type="molecule type" value="Genomic_DNA"/>
</dbReference>
<dbReference type="Pfam" id="PF11171">
    <property type="entry name" value="DUF2958"/>
    <property type="match status" value="1"/>
</dbReference>
<sequence>MNNVFITDEQRILLLATGRELLQNVDLDPEFVLKLFAPDAGTTWLLTGIDPRDDHDRPLACATRAWGCPNSVGSDLRNWRRWIERDLHFRPRNACALWTW</sequence>
<dbReference type="InterPro" id="IPR021341">
    <property type="entry name" value="DUF2958"/>
</dbReference>
<protein>
    <submittedName>
        <fullName evidence="1">Uncharacterized protein</fullName>
    </submittedName>
</protein>
<name>A0A1I7HQG6_9PROT</name>